<dbReference type="Gene3D" id="3.90.850.10">
    <property type="entry name" value="Fumarylacetoacetase-like, C-terminal domain"/>
    <property type="match status" value="1"/>
</dbReference>
<evidence type="ECO:0000313" key="3">
    <source>
        <dbReference type="Proteomes" id="UP000243950"/>
    </source>
</evidence>
<proteinExistence type="predicted"/>
<dbReference type="SUPFAM" id="SSF56529">
    <property type="entry name" value="FAH"/>
    <property type="match status" value="1"/>
</dbReference>
<name>A0A1I1TRM8_PSEOC</name>
<dbReference type="GO" id="GO:0005737">
    <property type="term" value="C:cytoplasm"/>
    <property type="evidence" value="ECO:0007669"/>
    <property type="project" value="TreeGrafter"/>
</dbReference>
<dbReference type="InterPro" id="IPR036663">
    <property type="entry name" value="Fumarylacetoacetase_C_sf"/>
</dbReference>
<keyword evidence="1" id="KW-0058">Aromatic hydrocarbons catabolism</keyword>
<evidence type="ECO:0000313" key="2">
    <source>
        <dbReference type="EMBL" id="SFD59103.1"/>
    </source>
</evidence>
<organism evidence="2 3">
    <name type="scientific">Pseudomonas straminea</name>
    <dbReference type="NCBI Taxonomy" id="47882"/>
    <lineage>
        <taxon>Bacteria</taxon>
        <taxon>Pseudomonadati</taxon>
        <taxon>Pseudomonadota</taxon>
        <taxon>Gammaproteobacteria</taxon>
        <taxon>Pseudomonadales</taxon>
        <taxon>Pseudomonadaceae</taxon>
        <taxon>Phytopseudomonas</taxon>
    </lineage>
</organism>
<accession>A0A1I1TRM8</accession>
<dbReference type="AlphaFoldDB" id="A0A1I1TRM8"/>
<dbReference type="PANTHER" id="PTHR30143:SF0">
    <property type="entry name" value="2-KETO-4-PENTENOATE HYDRATASE"/>
    <property type="match status" value="1"/>
</dbReference>
<dbReference type="Proteomes" id="UP000243950">
    <property type="component" value="Unassembled WGS sequence"/>
</dbReference>
<dbReference type="InterPro" id="IPR050772">
    <property type="entry name" value="Hydratase-Decarb/MhpD_sf"/>
</dbReference>
<dbReference type="PANTHER" id="PTHR30143">
    <property type="entry name" value="ACID HYDRATASE"/>
    <property type="match status" value="1"/>
</dbReference>
<reference evidence="3" key="1">
    <citation type="submission" date="2016-10" db="EMBL/GenBank/DDBJ databases">
        <authorList>
            <person name="Varghese N."/>
            <person name="Submissions S."/>
        </authorList>
    </citation>
    <scope>NUCLEOTIDE SEQUENCE [LARGE SCALE GENOMIC DNA]</scope>
    <source>
        <strain evidence="3">JCM 2783</strain>
    </source>
</reference>
<protein>
    <submittedName>
        <fullName evidence="2">2-keto-4-pentenoate hydratase</fullName>
    </submittedName>
</protein>
<dbReference type="RefSeq" id="WP_093502247.1">
    <property type="nucleotide sequence ID" value="NZ_BSSG01000002.1"/>
</dbReference>
<sequence>MSQANLAQRLLQATRERVALPREQGDGLSLAAGYELQRLGVLVREARHERLTGWKVAFAGAAAQRRFGLSEPVYGALTDAMAIAEGQAVELTLLIQPKLEIELALVLGQDLNPGFYSDEELLAAIGEVAAAFEIADCRWQAWSFEAGAFVADNSAAAAYCLSARQPFDVRRHAQVEYRLVHEGHALGGGVSSLGEESPLANACWLIRRLLADGHQLAAGQVILSGALLPPIGIEPGTYRLSMLGMELALEFKAGQRPESL</sequence>
<dbReference type="GO" id="GO:0008684">
    <property type="term" value="F:2-oxopent-4-enoate hydratase activity"/>
    <property type="evidence" value="ECO:0007669"/>
    <property type="project" value="TreeGrafter"/>
</dbReference>
<gene>
    <name evidence="2" type="ORF">SAMN05216372_102603</name>
</gene>
<dbReference type="EMBL" id="FOMO01000002">
    <property type="protein sequence ID" value="SFD59103.1"/>
    <property type="molecule type" value="Genomic_DNA"/>
</dbReference>
<keyword evidence="3" id="KW-1185">Reference proteome</keyword>
<evidence type="ECO:0000256" key="1">
    <source>
        <dbReference type="ARBA" id="ARBA00022797"/>
    </source>
</evidence>